<evidence type="ECO:0000256" key="1">
    <source>
        <dbReference type="ARBA" id="ARBA00004123"/>
    </source>
</evidence>
<dbReference type="GO" id="GO:0046983">
    <property type="term" value="F:protein dimerization activity"/>
    <property type="evidence" value="ECO:0007669"/>
    <property type="project" value="InterPro"/>
</dbReference>
<protein>
    <submittedName>
        <fullName evidence="8">Transcription factor bHLH155-like</fullName>
    </submittedName>
</protein>
<gene>
    <name evidence="8" type="primary">LOC111015106</name>
</gene>
<dbReference type="KEGG" id="mcha:111015106"/>
<feature type="compositionally biased region" description="Polar residues" evidence="5">
    <location>
        <begin position="509"/>
        <end position="524"/>
    </location>
</feature>
<dbReference type="PROSITE" id="PS50888">
    <property type="entry name" value="BHLH"/>
    <property type="match status" value="1"/>
</dbReference>
<dbReference type="GO" id="GO:0003700">
    <property type="term" value="F:DNA-binding transcription factor activity"/>
    <property type="evidence" value="ECO:0007669"/>
    <property type="project" value="InterPro"/>
</dbReference>
<dbReference type="Pfam" id="PF23176">
    <property type="entry name" value="bHLH_LHW"/>
    <property type="match status" value="1"/>
</dbReference>
<evidence type="ECO:0000256" key="5">
    <source>
        <dbReference type="SAM" id="MobiDB-lite"/>
    </source>
</evidence>
<feature type="domain" description="BHLH" evidence="6">
    <location>
        <begin position="517"/>
        <end position="566"/>
    </location>
</feature>
<dbReference type="Pfam" id="PF14215">
    <property type="entry name" value="bHLH-MYC_N"/>
    <property type="match status" value="1"/>
</dbReference>
<proteinExistence type="predicted"/>
<keyword evidence="3" id="KW-0804">Transcription</keyword>
<dbReference type="PANTHER" id="PTHR46196:SF3">
    <property type="entry name" value="TRANSCRIPTION FACTOR LHW-LIKE ISOFORM X1"/>
    <property type="match status" value="1"/>
</dbReference>
<dbReference type="InterPro" id="IPR025610">
    <property type="entry name" value="MYC/MYB_N"/>
</dbReference>
<evidence type="ECO:0000256" key="3">
    <source>
        <dbReference type="ARBA" id="ARBA00023163"/>
    </source>
</evidence>
<dbReference type="InterPro" id="IPR011598">
    <property type="entry name" value="bHLH_dom"/>
</dbReference>
<evidence type="ECO:0000313" key="8">
    <source>
        <dbReference type="RefSeq" id="XP_022145721.1"/>
    </source>
</evidence>
<keyword evidence="2" id="KW-0805">Transcription regulation</keyword>
<dbReference type="GO" id="GO:0005634">
    <property type="term" value="C:nucleus"/>
    <property type="evidence" value="ECO:0007669"/>
    <property type="project" value="UniProtKB-SubCell"/>
</dbReference>
<dbReference type="GeneID" id="111015106"/>
<name>A0A6J1CX60_MOMCH</name>
<dbReference type="PANTHER" id="PTHR46196">
    <property type="entry name" value="TRANSCRIPTION FACTOR BHLH155-LIKE ISOFORM X1-RELATED"/>
    <property type="match status" value="1"/>
</dbReference>
<dbReference type="OrthoDB" id="778365at2759"/>
<evidence type="ECO:0000313" key="7">
    <source>
        <dbReference type="Proteomes" id="UP000504603"/>
    </source>
</evidence>
<dbReference type="RefSeq" id="XP_022145721.1">
    <property type="nucleotide sequence ID" value="XM_022290029.1"/>
</dbReference>
<dbReference type="AlphaFoldDB" id="A0A6J1CX60"/>
<organism evidence="7 8">
    <name type="scientific">Momordica charantia</name>
    <name type="common">Bitter gourd</name>
    <name type="synonym">Balsam pear</name>
    <dbReference type="NCBI Taxonomy" id="3673"/>
    <lineage>
        <taxon>Eukaryota</taxon>
        <taxon>Viridiplantae</taxon>
        <taxon>Streptophyta</taxon>
        <taxon>Embryophyta</taxon>
        <taxon>Tracheophyta</taxon>
        <taxon>Spermatophyta</taxon>
        <taxon>Magnoliopsida</taxon>
        <taxon>eudicotyledons</taxon>
        <taxon>Gunneridae</taxon>
        <taxon>Pentapetalae</taxon>
        <taxon>rosids</taxon>
        <taxon>fabids</taxon>
        <taxon>Cucurbitales</taxon>
        <taxon>Cucurbitaceae</taxon>
        <taxon>Momordiceae</taxon>
        <taxon>Momordica</taxon>
    </lineage>
</organism>
<dbReference type="SUPFAM" id="SSF47459">
    <property type="entry name" value="HLH, helix-loop-helix DNA-binding domain"/>
    <property type="match status" value="1"/>
</dbReference>
<comment type="subcellular location">
    <subcellularLocation>
        <location evidence="1">Nucleus</location>
    </subcellularLocation>
</comment>
<feature type="region of interest" description="Disordered" evidence="5">
    <location>
        <begin position="504"/>
        <end position="531"/>
    </location>
</feature>
<keyword evidence="4" id="KW-0539">Nucleus</keyword>
<dbReference type="SMR" id="A0A6J1CX60"/>
<evidence type="ECO:0000256" key="4">
    <source>
        <dbReference type="ARBA" id="ARBA00023242"/>
    </source>
</evidence>
<dbReference type="InterPro" id="IPR036638">
    <property type="entry name" value="HLH_DNA-bd_sf"/>
</dbReference>
<accession>A0A6J1CX60</accession>
<reference evidence="8" key="1">
    <citation type="submission" date="2025-08" db="UniProtKB">
        <authorList>
            <consortium name="RefSeq"/>
        </authorList>
    </citation>
    <scope>IDENTIFICATION</scope>
    <source>
        <strain evidence="8">OHB3-1</strain>
    </source>
</reference>
<evidence type="ECO:0000259" key="6">
    <source>
        <dbReference type="PROSITE" id="PS50888"/>
    </source>
</evidence>
<dbReference type="InterPro" id="IPR043561">
    <property type="entry name" value="LHW-like"/>
</dbReference>
<keyword evidence="7" id="KW-1185">Reference proteome</keyword>
<evidence type="ECO:0000256" key="2">
    <source>
        <dbReference type="ARBA" id="ARBA00023015"/>
    </source>
</evidence>
<sequence length="706" mass="79279">METAALHQLLKSFCNNSHWIYAVFWKIKYQSPPILAWEDGYCNYQKSEKHMGSMTEYRLIGERDEHVSSYYGTNIHNDDSGSCSVGPAVADMSCLQYVLGEGTVGSVASSGNHSWIFLENIFASDVFSDSIYEGPTEWLIQYASGIKTILLVPVLPFGVLQLGSLQTVSENLSAVAYIKDKFSPIHFVDGNAAIVASDKGVWPPLCASVFSHSLSEILNEQTNITTNLLEIETHGATEDVKPPLSTSISFSATQDVLTVSRRIRPETFHSGKEHKCDMQAANLEEPFALLYQSIRASEVEFSDLFSPESLLPASTQLRNHDGLFEGNPHSVHSYSADNVFGHNLVTKKEYGTADNFFSFRDDCELHEALGPAFFAQKQTNEFSYDSSGSIKDTTSSLMCSRDFNEGDIEHLLEAMLTAFDNSDDTFSNSTINARMTPTVGKSGLFAENCSQSESRAMVVDDPAPWIFPESTVTEIDRKHYTSLSTSNSLVINKREKNDCDIAQQRKGMKSSNSSRRTKVASSPRQRPRDRQLIQDRIKELRQIVPNGAKCSIDGLLEKTIKHMLYLQRVTDQADKLKQLAAQQEDSDSENHTALDNEDFRQNGASWTWAFEIGSDPQVCPIVVEDLEYQGHMLIKMLCNDMGLFLEIAQIIRNLEITILKGVIERHSNNSWAHFIVEAPRGFHRMDIFWPLMHLLQRKRNPISSRI</sequence>
<dbReference type="Proteomes" id="UP000504603">
    <property type="component" value="Unplaced"/>
</dbReference>